<dbReference type="Proteomes" id="UP000271162">
    <property type="component" value="Unassembled WGS sequence"/>
</dbReference>
<name>A0A0N4YDU1_NIPBR</name>
<evidence type="ECO:0000313" key="3">
    <source>
        <dbReference type="WBParaSite" id="NBR_0001482101-mRNA-1"/>
    </source>
</evidence>
<accession>A0A0N4YDU1</accession>
<dbReference type="EMBL" id="UYSL01021507">
    <property type="protein sequence ID" value="VDL78416.1"/>
    <property type="molecule type" value="Genomic_DNA"/>
</dbReference>
<reference evidence="3" key="1">
    <citation type="submission" date="2017-02" db="UniProtKB">
        <authorList>
            <consortium name="WormBaseParasite"/>
        </authorList>
    </citation>
    <scope>IDENTIFICATION</scope>
</reference>
<gene>
    <name evidence="1" type="ORF">NBR_LOCUS14822</name>
</gene>
<dbReference type="WBParaSite" id="NBR_0001482101-mRNA-1">
    <property type="protein sequence ID" value="NBR_0001482101-mRNA-1"/>
    <property type="gene ID" value="NBR_0001482101"/>
</dbReference>
<evidence type="ECO:0000313" key="2">
    <source>
        <dbReference type="Proteomes" id="UP000271162"/>
    </source>
</evidence>
<dbReference type="AlphaFoldDB" id="A0A0N4YDU1"/>
<reference evidence="1 2" key="2">
    <citation type="submission" date="2018-11" db="EMBL/GenBank/DDBJ databases">
        <authorList>
            <consortium name="Pathogen Informatics"/>
        </authorList>
    </citation>
    <scope>NUCLEOTIDE SEQUENCE [LARGE SCALE GENOMIC DNA]</scope>
</reference>
<protein>
    <submittedName>
        <fullName evidence="3">Transposase</fullName>
    </submittedName>
</protein>
<sequence length="67" mass="7697">MQTAANLYERVGMLPETYANERTIIELCYIGTKRCRTTATLPWIIVGRRPGEHLQPRQRSCTLVFDG</sequence>
<keyword evidence="2" id="KW-1185">Reference proteome</keyword>
<evidence type="ECO:0000313" key="1">
    <source>
        <dbReference type="EMBL" id="VDL78416.1"/>
    </source>
</evidence>
<organism evidence="3">
    <name type="scientific">Nippostrongylus brasiliensis</name>
    <name type="common">Rat hookworm</name>
    <dbReference type="NCBI Taxonomy" id="27835"/>
    <lineage>
        <taxon>Eukaryota</taxon>
        <taxon>Metazoa</taxon>
        <taxon>Ecdysozoa</taxon>
        <taxon>Nematoda</taxon>
        <taxon>Chromadorea</taxon>
        <taxon>Rhabditida</taxon>
        <taxon>Rhabditina</taxon>
        <taxon>Rhabditomorpha</taxon>
        <taxon>Strongyloidea</taxon>
        <taxon>Heligmosomidae</taxon>
        <taxon>Nippostrongylus</taxon>
    </lineage>
</organism>
<proteinExistence type="predicted"/>